<protein>
    <submittedName>
        <fullName evidence="1">Uncharacterized protein</fullName>
    </submittedName>
</protein>
<accession>A0A0A9C0F1</accession>
<sequence length="21" mass="2258">MTASSDLCCRLITGTELDTNL</sequence>
<reference evidence="1" key="2">
    <citation type="journal article" date="2015" name="Data Brief">
        <title>Shoot transcriptome of the giant reed, Arundo donax.</title>
        <authorList>
            <person name="Barrero R.A."/>
            <person name="Guerrero F.D."/>
            <person name="Moolhuijzen P."/>
            <person name="Goolsby J.A."/>
            <person name="Tidwell J."/>
            <person name="Bellgard S.E."/>
            <person name="Bellgard M.I."/>
        </authorList>
    </citation>
    <scope>NUCLEOTIDE SEQUENCE</scope>
    <source>
        <tissue evidence="1">Shoot tissue taken approximately 20 cm above the soil surface</tissue>
    </source>
</reference>
<proteinExistence type="predicted"/>
<dbReference type="AlphaFoldDB" id="A0A0A9C0F1"/>
<dbReference type="EMBL" id="GBRH01229962">
    <property type="protein sequence ID" value="JAD67933.1"/>
    <property type="molecule type" value="Transcribed_RNA"/>
</dbReference>
<evidence type="ECO:0000313" key="1">
    <source>
        <dbReference type="EMBL" id="JAD67933.1"/>
    </source>
</evidence>
<organism evidence="1">
    <name type="scientific">Arundo donax</name>
    <name type="common">Giant reed</name>
    <name type="synonym">Donax arundinaceus</name>
    <dbReference type="NCBI Taxonomy" id="35708"/>
    <lineage>
        <taxon>Eukaryota</taxon>
        <taxon>Viridiplantae</taxon>
        <taxon>Streptophyta</taxon>
        <taxon>Embryophyta</taxon>
        <taxon>Tracheophyta</taxon>
        <taxon>Spermatophyta</taxon>
        <taxon>Magnoliopsida</taxon>
        <taxon>Liliopsida</taxon>
        <taxon>Poales</taxon>
        <taxon>Poaceae</taxon>
        <taxon>PACMAD clade</taxon>
        <taxon>Arundinoideae</taxon>
        <taxon>Arundineae</taxon>
        <taxon>Arundo</taxon>
    </lineage>
</organism>
<reference evidence="1" key="1">
    <citation type="submission" date="2014-09" db="EMBL/GenBank/DDBJ databases">
        <authorList>
            <person name="Magalhaes I.L.F."/>
            <person name="Oliveira U."/>
            <person name="Santos F.R."/>
            <person name="Vidigal T.H.D.A."/>
            <person name="Brescovit A.D."/>
            <person name="Santos A.J."/>
        </authorList>
    </citation>
    <scope>NUCLEOTIDE SEQUENCE</scope>
    <source>
        <tissue evidence="1">Shoot tissue taken approximately 20 cm above the soil surface</tissue>
    </source>
</reference>
<name>A0A0A9C0F1_ARUDO</name>